<dbReference type="SMART" id="SM01217">
    <property type="entry name" value="Fn3_like"/>
    <property type="match status" value="1"/>
</dbReference>
<feature type="non-terminal residue" evidence="4">
    <location>
        <position position="1"/>
    </location>
</feature>
<keyword evidence="2" id="KW-0378">Hydrolase</keyword>
<reference evidence="4" key="1">
    <citation type="journal article" date="2013" name="Environ. Microbiol.">
        <title>Seasonally variable intestinal metagenomes of the red palm weevil (Rhynchophorus ferrugineus).</title>
        <authorList>
            <person name="Jia S."/>
            <person name="Zhang X."/>
            <person name="Zhang G."/>
            <person name="Yin A."/>
            <person name="Zhang S."/>
            <person name="Li F."/>
            <person name="Wang L."/>
            <person name="Zhao D."/>
            <person name="Yun Q."/>
            <person name="Tala"/>
            <person name="Wang J."/>
            <person name="Sun G."/>
            <person name="Baabdullah M."/>
            <person name="Yu X."/>
            <person name="Hu S."/>
            <person name="Al-Mssallem I.S."/>
            <person name="Yu J."/>
        </authorList>
    </citation>
    <scope>NUCLEOTIDE SEQUENCE</scope>
</reference>
<evidence type="ECO:0000256" key="1">
    <source>
        <dbReference type="ARBA" id="ARBA00005336"/>
    </source>
</evidence>
<feature type="domain" description="Fibronectin type III-like" evidence="3">
    <location>
        <begin position="51"/>
        <end position="120"/>
    </location>
</feature>
<dbReference type="PANTHER" id="PTHR42715:SF10">
    <property type="entry name" value="BETA-GLUCOSIDASE"/>
    <property type="match status" value="1"/>
</dbReference>
<evidence type="ECO:0000313" key="4">
    <source>
        <dbReference type="EMBL" id="AIA93604.1"/>
    </source>
</evidence>
<sequence>ADSTPVRPFGFGLSYTEFSYGDLDVTAPDDASGATSVRVRVTNVGARAGAEVVQLYARTPYRSTTRPVAQLVAFTRVYLDAGQSGEVEFTVPAARLAASDTHYRRVVEPGLVELWVGDCVTRRAQVAFELPGPEHVLTASDQRLSTARVRG</sequence>
<dbReference type="InterPro" id="IPR026891">
    <property type="entry name" value="Fn3-like"/>
</dbReference>
<evidence type="ECO:0000259" key="3">
    <source>
        <dbReference type="SMART" id="SM01217"/>
    </source>
</evidence>
<comment type="similarity">
    <text evidence="1">Belongs to the glycosyl hydrolase 3 family.</text>
</comment>
<organism evidence="4">
    <name type="scientific">uncultured Beutenbergia sp</name>
    <dbReference type="NCBI Taxonomy" id="1434397"/>
    <lineage>
        <taxon>Bacteria</taxon>
        <taxon>Bacillati</taxon>
        <taxon>Actinomycetota</taxon>
        <taxon>Actinomycetes</taxon>
        <taxon>Micrococcales</taxon>
        <taxon>Beutenbergiaceae</taxon>
        <taxon>Beutenbergia</taxon>
        <taxon>environmental samples</taxon>
    </lineage>
</organism>
<dbReference type="Pfam" id="PF14310">
    <property type="entry name" value="Fn3-like"/>
    <property type="match status" value="1"/>
</dbReference>
<dbReference type="AlphaFoldDB" id="A0A060CEF9"/>
<dbReference type="GO" id="GO:0005975">
    <property type="term" value="P:carbohydrate metabolic process"/>
    <property type="evidence" value="ECO:0007669"/>
    <property type="project" value="UniProtKB-ARBA"/>
</dbReference>
<dbReference type="EMBL" id="KF126257">
    <property type="protein sequence ID" value="AIA93604.1"/>
    <property type="molecule type" value="Genomic_DNA"/>
</dbReference>
<protein>
    <submittedName>
        <fullName evidence="4">CAZy families GH3 protein</fullName>
    </submittedName>
</protein>
<accession>A0A060CEF9</accession>
<proteinExistence type="inferred from homology"/>
<evidence type="ECO:0000256" key="2">
    <source>
        <dbReference type="ARBA" id="ARBA00022801"/>
    </source>
</evidence>
<dbReference type="InterPro" id="IPR050288">
    <property type="entry name" value="Cellulose_deg_GH3"/>
</dbReference>
<name>A0A060CEF9_9MICO</name>
<dbReference type="Gene3D" id="2.60.40.10">
    <property type="entry name" value="Immunoglobulins"/>
    <property type="match status" value="1"/>
</dbReference>
<dbReference type="PANTHER" id="PTHR42715">
    <property type="entry name" value="BETA-GLUCOSIDASE"/>
    <property type="match status" value="1"/>
</dbReference>
<dbReference type="InterPro" id="IPR013783">
    <property type="entry name" value="Ig-like_fold"/>
</dbReference>
<dbReference type="GO" id="GO:0016787">
    <property type="term" value="F:hydrolase activity"/>
    <property type="evidence" value="ECO:0007669"/>
    <property type="project" value="UniProtKB-KW"/>
</dbReference>